<protein>
    <submittedName>
        <fullName evidence="1">Uncharacterized protein</fullName>
    </submittedName>
</protein>
<dbReference type="OrthoDB" id="4736593at2"/>
<dbReference type="AlphaFoldDB" id="A0A0J8WTP9"/>
<sequence>MTAAGQICLPYGITTAERFEQFHDENPIVYVTLVRLAREWVRRTGRHKLGIGALTERARWEIAMATNSPDYKINNSFRAYYARLIMARCPDLADMFDLRTSEADEWITTYLQGATTP</sequence>
<evidence type="ECO:0000313" key="1">
    <source>
        <dbReference type="EMBL" id="KMV16379.1"/>
    </source>
</evidence>
<organism evidence="1 2">
    <name type="scientific">Mycolicibacterium conceptionense</name>
    <dbReference type="NCBI Taxonomy" id="451644"/>
    <lineage>
        <taxon>Bacteria</taxon>
        <taxon>Bacillati</taxon>
        <taxon>Actinomycetota</taxon>
        <taxon>Actinomycetes</taxon>
        <taxon>Mycobacteriales</taxon>
        <taxon>Mycobacteriaceae</taxon>
        <taxon>Mycolicibacterium</taxon>
    </lineage>
</organism>
<dbReference type="EMBL" id="LFOD01000021">
    <property type="protein sequence ID" value="KMV16379.1"/>
    <property type="molecule type" value="Genomic_DNA"/>
</dbReference>
<name>A0A0J8WTP9_9MYCO</name>
<dbReference type="RefSeq" id="WP_047040497.1">
    <property type="nucleotide sequence ID" value="NZ_LFOD01000021.1"/>
</dbReference>
<comment type="caution">
    <text evidence="1">The sequence shown here is derived from an EMBL/GenBank/DDBJ whole genome shotgun (WGS) entry which is preliminary data.</text>
</comment>
<accession>A0A0J8WTP9</accession>
<dbReference type="PATRIC" id="fig|451644.5.peg.4273"/>
<gene>
    <name evidence="1" type="ORF">ACT17_20670</name>
</gene>
<proteinExistence type="predicted"/>
<dbReference type="Proteomes" id="UP000037594">
    <property type="component" value="Unassembled WGS sequence"/>
</dbReference>
<reference evidence="1 2" key="1">
    <citation type="submission" date="2015-06" db="EMBL/GenBank/DDBJ databases">
        <title>Genome sequence of Mycobacterium conceptionense strain MLE.</title>
        <authorList>
            <person name="Greninger A.L."/>
            <person name="Cunningham G."/>
            <person name="Chiu C.Y."/>
            <person name="Miller S."/>
        </authorList>
    </citation>
    <scope>NUCLEOTIDE SEQUENCE [LARGE SCALE GENOMIC DNA]</scope>
    <source>
        <strain evidence="1 2">MLE</strain>
    </source>
</reference>
<evidence type="ECO:0000313" key="2">
    <source>
        <dbReference type="Proteomes" id="UP000037594"/>
    </source>
</evidence>